<dbReference type="Pfam" id="PF18208">
    <property type="entry name" value="NES_C_h"/>
    <property type="match status" value="1"/>
</dbReference>
<dbReference type="InterPro" id="IPR040834">
    <property type="entry name" value="NES_C_h"/>
</dbReference>
<evidence type="ECO:0000313" key="6">
    <source>
        <dbReference type="EMBL" id="KYD11420.1"/>
    </source>
</evidence>
<dbReference type="AlphaFoldDB" id="A0A150LGQ2"/>
<keyword evidence="2" id="KW-0184">Conjugation</keyword>
<sequence>MAIYHFSGQIMSRISKQTGKPKSPLACAAYRSGEKLVDEVDNKTFFYKREVEPITHILAPSHAPDWVYNRERLWNEVNKIEKNYNAQFAREFNIALPVELTKEQQESLILDYCKDAFVDRGMVADIAIHRDEDKNPHAHVMLTIRPFNNDGTWGNKAKRQYRFDENGNHILDKNGKKVFDKIETTDWNKKEVFNYWRKLWADKANYYLKENGINEAISHLSNEDRGMEQMPTIHEGYVARKIEKSGKQSERVSINNEIKKYNKTVSNLQKFKAKKEQINYQNTFARKFSPMEKKSLRDIAKELKMFVNVQSINERKEQLMQWKKSIQFSKDSDSKLRQLARIEKEEILIVNAEEIFNAESNRFIQQYYPSWDIDSFSLDEKITIVDKTIENNQLLSEDQLDHIEEEVYSNNLLKEINSILKNRYAFVLTINHKLESLNALRSELENKLGITSDSFELSLKRASIKHPKEFEMLKSVIKNTGELFKVKDLMDEFYNAEISKLYPNISVNNLSLEEKEILIVGTEYYEQPITLESISTLQRYTIEDQIKLIKLLTEDNQDNIEIIKSAYPNFQLENPRYLMLFKDECLRTIDKLPNDISRLLKVIDPEKVAENELAHSSLIKEINYTMNEQIDNYNYSYSTIPFGVTNGLLQGILEQRNYSSKKQFEEDLKSKSKKRNIRRSGPSL</sequence>
<accession>A0A150LGQ2</accession>
<feature type="domain" description="MobA/MobL protein" evidence="4">
    <location>
        <begin position="22"/>
        <end position="244"/>
    </location>
</feature>
<dbReference type="Gene3D" id="1.20.58.1730">
    <property type="match status" value="1"/>
</dbReference>
<dbReference type="RefSeq" id="WP_066226204.1">
    <property type="nucleotide sequence ID" value="NZ_LQYN01000006.1"/>
</dbReference>
<comment type="caution">
    <text evidence="6">The sequence shown here is derived from an EMBL/GenBank/DDBJ whole genome shotgun (WGS) entry which is preliminary data.</text>
</comment>
<evidence type="ECO:0000256" key="1">
    <source>
        <dbReference type="ARBA" id="ARBA00010873"/>
    </source>
</evidence>
<dbReference type="OrthoDB" id="1826980at2"/>
<evidence type="ECO:0000313" key="7">
    <source>
        <dbReference type="Proteomes" id="UP000075666"/>
    </source>
</evidence>
<dbReference type="Gene3D" id="3.30.930.30">
    <property type="match status" value="1"/>
</dbReference>
<organism evidence="6 7">
    <name type="scientific">Heyndrickxia sporothermodurans</name>
    <dbReference type="NCBI Taxonomy" id="46224"/>
    <lineage>
        <taxon>Bacteria</taxon>
        <taxon>Bacillati</taxon>
        <taxon>Bacillota</taxon>
        <taxon>Bacilli</taxon>
        <taxon>Bacillales</taxon>
        <taxon>Bacillaceae</taxon>
        <taxon>Heyndrickxia</taxon>
    </lineage>
</organism>
<evidence type="ECO:0000259" key="4">
    <source>
        <dbReference type="Pfam" id="PF03389"/>
    </source>
</evidence>
<feature type="region of interest" description="Disordered" evidence="3">
    <location>
        <begin position="663"/>
        <end position="684"/>
    </location>
</feature>
<protein>
    <recommendedName>
        <fullName evidence="8">MobA/MobL family protein</fullName>
    </recommendedName>
</protein>
<name>A0A150LGQ2_9BACI</name>
<proteinExistence type="inferred from homology"/>
<dbReference type="Pfam" id="PF03389">
    <property type="entry name" value="MobA_MobL"/>
    <property type="match status" value="1"/>
</dbReference>
<keyword evidence="7" id="KW-1185">Reference proteome</keyword>
<dbReference type="InterPro" id="IPR005053">
    <property type="entry name" value="MobA_MobL"/>
</dbReference>
<evidence type="ECO:0000256" key="2">
    <source>
        <dbReference type="ARBA" id="ARBA00022971"/>
    </source>
</evidence>
<dbReference type="STRING" id="46224.B4102_2148"/>
<comment type="similarity">
    <text evidence="1">Belongs to the MobA/MobL family.</text>
</comment>
<evidence type="ECO:0008006" key="8">
    <source>
        <dbReference type="Google" id="ProtNLM"/>
    </source>
</evidence>
<reference evidence="6 7" key="1">
    <citation type="submission" date="2016-01" db="EMBL/GenBank/DDBJ databases">
        <title>Genome Sequences of Twelve Sporeforming Bacillus Species Isolated from Foods.</title>
        <authorList>
            <person name="Berendsen E.M."/>
            <person name="Wells-Bennik M.H."/>
            <person name="Krawcyk A.O."/>
            <person name="De Jong A."/>
            <person name="Holsappel S."/>
            <person name="Eijlander R.T."/>
            <person name="Kuipers O.P."/>
        </authorList>
    </citation>
    <scope>NUCLEOTIDE SEQUENCE [LARGE SCALE GENOMIC DNA]</scope>
    <source>
        <strain evidence="6 7">B4102</strain>
    </source>
</reference>
<dbReference type="NCBIfam" id="NF041496">
    <property type="entry name" value="MobQ"/>
    <property type="match status" value="1"/>
</dbReference>
<feature type="domain" description="Nicking enzyme C-terminal middle helical" evidence="5">
    <location>
        <begin position="287"/>
        <end position="393"/>
    </location>
</feature>
<gene>
    <name evidence="6" type="ORF">B4102_2148</name>
</gene>
<dbReference type="Proteomes" id="UP000075666">
    <property type="component" value="Unassembled WGS sequence"/>
</dbReference>
<dbReference type="PATRIC" id="fig|46224.3.peg.3958"/>
<evidence type="ECO:0000256" key="3">
    <source>
        <dbReference type="SAM" id="MobiDB-lite"/>
    </source>
</evidence>
<evidence type="ECO:0000259" key="5">
    <source>
        <dbReference type="Pfam" id="PF18208"/>
    </source>
</evidence>
<dbReference type="EMBL" id="LQYN01000006">
    <property type="protein sequence ID" value="KYD11420.1"/>
    <property type="molecule type" value="Genomic_DNA"/>
</dbReference>